<dbReference type="InterPro" id="IPR024775">
    <property type="entry name" value="DinB-like"/>
</dbReference>
<proteinExistence type="predicted"/>
<evidence type="ECO:0000313" key="3">
    <source>
        <dbReference type="Proteomes" id="UP000665561"/>
    </source>
</evidence>
<dbReference type="RefSeq" id="WP_161743633.1">
    <property type="nucleotide sequence ID" value="NZ_JAAAMV010000009.1"/>
</dbReference>
<dbReference type="SUPFAM" id="SSF109854">
    <property type="entry name" value="DinB/YfiT-like putative metalloenzymes"/>
    <property type="match status" value="1"/>
</dbReference>
<evidence type="ECO:0000259" key="1">
    <source>
        <dbReference type="Pfam" id="PF12867"/>
    </source>
</evidence>
<protein>
    <submittedName>
        <fullName evidence="2">DinB family protein</fullName>
    </submittedName>
</protein>
<organism evidence="2 3">
    <name type="scientific">Paenibacillus glycinis</name>
    <dbReference type="NCBI Taxonomy" id="2697035"/>
    <lineage>
        <taxon>Bacteria</taxon>
        <taxon>Bacillati</taxon>
        <taxon>Bacillota</taxon>
        <taxon>Bacilli</taxon>
        <taxon>Bacillales</taxon>
        <taxon>Paenibacillaceae</taxon>
        <taxon>Paenibacillus</taxon>
    </lineage>
</organism>
<reference evidence="2 3" key="1">
    <citation type="submission" date="2020-01" db="EMBL/GenBank/DDBJ databases">
        <title>Paenibacillus soybeanensis sp. nov. isolated from the nodules of soybean (Glycine max(L.) Merr).</title>
        <authorList>
            <person name="Wang H."/>
        </authorList>
    </citation>
    <scope>NUCLEOTIDE SEQUENCE [LARGE SCALE GENOMIC DNA]</scope>
    <source>
        <strain evidence="2 3">T1</strain>
    </source>
</reference>
<gene>
    <name evidence="2" type="ORF">GT019_13140</name>
</gene>
<dbReference type="Proteomes" id="UP000665561">
    <property type="component" value="Unassembled WGS sequence"/>
</dbReference>
<feature type="domain" description="DinB-like" evidence="1">
    <location>
        <begin position="15"/>
        <end position="136"/>
    </location>
</feature>
<name>A0ABW9XQB1_9BACL</name>
<keyword evidence="3" id="KW-1185">Reference proteome</keyword>
<dbReference type="EMBL" id="JAAAMV010000009">
    <property type="protein sequence ID" value="NBD24823.1"/>
    <property type="molecule type" value="Genomic_DNA"/>
</dbReference>
<evidence type="ECO:0000313" key="2">
    <source>
        <dbReference type="EMBL" id="NBD24823.1"/>
    </source>
</evidence>
<accession>A0ABW9XQB1</accession>
<sequence length="155" mass="17698">MTTELASAQKVMKRWKMHRNALLELVAVLPESGGSWRPWDGAMTTVELVHHLAMTPDFFFSAIEERDMIVPPVPSTLAEARELLNRLTEEHERKLASYTEADLRLEATIPAFRVTEPIEEVLHRLIGHEAHHKGQLFVYVRMLGAVPPFYTDLTV</sequence>
<dbReference type="Pfam" id="PF12867">
    <property type="entry name" value="DinB_2"/>
    <property type="match status" value="1"/>
</dbReference>
<dbReference type="InterPro" id="IPR034660">
    <property type="entry name" value="DinB/YfiT-like"/>
</dbReference>
<comment type="caution">
    <text evidence="2">The sequence shown here is derived from an EMBL/GenBank/DDBJ whole genome shotgun (WGS) entry which is preliminary data.</text>
</comment>
<dbReference type="Gene3D" id="1.20.120.450">
    <property type="entry name" value="dinb family like domain"/>
    <property type="match status" value="1"/>
</dbReference>